<evidence type="ECO:0000256" key="1">
    <source>
        <dbReference type="SAM" id="MobiDB-lite"/>
    </source>
</evidence>
<name>A0A1Y1IHD7_KLENI</name>
<protein>
    <submittedName>
        <fullName evidence="2">Uncharacterized protein</fullName>
    </submittedName>
</protein>
<evidence type="ECO:0000313" key="3">
    <source>
        <dbReference type="Proteomes" id="UP000054558"/>
    </source>
</evidence>
<feature type="compositionally biased region" description="Basic residues" evidence="1">
    <location>
        <begin position="296"/>
        <end position="307"/>
    </location>
</feature>
<evidence type="ECO:0000313" key="2">
    <source>
        <dbReference type="EMBL" id="GAQ88146.1"/>
    </source>
</evidence>
<dbReference type="InterPro" id="IPR028322">
    <property type="entry name" value="PNRC-like_rgn"/>
</dbReference>
<accession>A0A1Y1IHD7</accession>
<dbReference type="Pfam" id="PF15365">
    <property type="entry name" value="PNRC"/>
    <property type="match status" value="1"/>
</dbReference>
<dbReference type="AlphaFoldDB" id="A0A1Y1IHD7"/>
<dbReference type="GO" id="GO:0016071">
    <property type="term" value="P:mRNA metabolic process"/>
    <property type="evidence" value="ECO:0007669"/>
    <property type="project" value="UniProtKB-ARBA"/>
</dbReference>
<feature type="compositionally biased region" description="Polar residues" evidence="1">
    <location>
        <begin position="322"/>
        <end position="340"/>
    </location>
</feature>
<dbReference type="EMBL" id="DF237353">
    <property type="protein sequence ID" value="GAQ88146.1"/>
    <property type="molecule type" value="Genomic_DNA"/>
</dbReference>
<organism evidence="2 3">
    <name type="scientific">Klebsormidium nitens</name>
    <name type="common">Green alga</name>
    <name type="synonym">Ulothrix nitens</name>
    <dbReference type="NCBI Taxonomy" id="105231"/>
    <lineage>
        <taxon>Eukaryota</taxon>
        <taxon>Viridiplantae</taxon>
        <taxon>Streptophyta</taxon>
        <taxon>Klebsormidiophyceae</taxon>
        <taxon>Klebsormidiales</taxon>
        <taxon>Klebsormidiaceae</taxon>
        <taxon>Klebsormidium</taxon>
    </lineage>
</organism>
<keyword evidence="3" id="KW-1185">Reference proteome</keyword>
<feature type="compositionally biased region" description="Basic residues" evidence="1">
    <location>
        <begin position="225"/>
        <end position="239"/>
    </location>
</feature>
<gene>
    <name evidence="2" type="ORF">KFL_004040060</name>
</gene>
<feature type="region of interest" description="Disordered" evidence="1">
    <location>
        <begin position="207"/>
        <end position="370"/>
    </location>
</feature>
<feature type="region of interest" description="Disordered" evidence="1">
    <location>
        <begin position="400"/>
        <end position="462"/>
    </location>
</feature>
<proteinExistence type="predicted"/>
<sequence length="510" mass="54011">MGAILSHCSAVICIDMPVRPFAPPKSPLEDLENKVEKRGRKTAGQWEERDKKKVHQYSEIQTLYSRSAHGQAAKNGHGQVSQELRGAASHTGTYLKTFQVLEPSATSMESIRVTDDEIVVDSMILASRGEKENPALPSFGRSLVPYFCPNRSDNPTEDDINIKTDLDAYRRDGASILDIPSPEASKEPASKGAGFVNAGPLVALGKSSRLAAESHSMTGSEPLKMRKRGAGAKSRKAGPRKSEEVSSPTSPLDDPTVLTTSSDSDATDSDSQQKYRSVFVGQGPTWQQEELQKSPLKAKKRAPKPHSKGASASLSGAPKGSVKTSQPQPEGSSKGQTPSALPQARQDVVRAPQVSVEARSQPPERFAGAAFHNSPAPSCLPLPTFALQKVQDSSAPARLNLFLSPPREPRGPPPPHAGLLTPPCAPTVRGGLLTSGNAPLLRAPSTPEQLLTAAGGGPSKGLQVSAEQATLALQELLKLGTPPPAPVSAPLDLSESSIATRDLRRLLQLA</sequence>
<dbReference type="OrthoDB" id="2016356at2759"/>
<feature type="region of interest" description="Disordered" evidence="1">
    <location>
        <begin position="29"/>
        <end position="52"/>
    </location>
</feature>
<dbReference type="Proteomes" id="UP000054558">
    <property type="component" value="Unassembled WGS sequence"/>
</dbReference>
<reference evidence="2 3" key="1">
    <citation type="journal article" date="2014" name="Nat. Commun.">
        <title>Klebsormidium flaccidum genome reveals primary factors for plant terrestrial adaptation.</title>
        <authorList>
            <person name="Hori K."/>
            <person name="Maruyama F."/>
            <person name="Fujisawa T."/>
            <person name="Togashi T."/>
            <person name="Yamamoto N."/>
            <person name="Seo M."/>
            <person name="Sato S."/>
            <person name="Yamada T."/>
            <person name="Mori H."/>
            <person name="Tajima N."/>
            <person name="Moriyama T."/>
            <person name="Ikeuchi M."/>
            <person name="Watanabe M."/>
            <person name="Wada H."/>
            <person name="Kobayashi K."/>
            <person name="Saito M."/>
            <person name="Masuda T."/>
            <person name="Sasaki-Sekimoto Y."/>
            <person name="Mashiguchi K."/>
            <person name="Awai K."/>
            <person name="Shimojima M."/>
            <person name="Masuda S."/>
            <person name="Iwai M."/>
            <person name="Nobusawa T."/>
            <person name="Narise T."/>
            <person name="Kondo S."/>
            <person name="Saito H."/>
            <person name="Sato R."/>
            <person name="Murakawa M."/>
            <person name="Ihara Y."/>
            <person name="Oshima-Yamada Y."/>
            <person name="Ohtaka K."/>
            <person name="Satoh M."/>
            <person name="Sonobe K."/>
            <person name="Ishii M."/>
            <person name="Ohtani R."/>
            <person name="Kanamori-Sato M."/>
            <person name="Honoki R."/>
            <person name="Miyazaki D."/>
            <person name="Mochizuki H."/>
            <person name="Umetsu J."/>
            <person name="Higashi K."/>
            <person name="Shibata D."/>
            <person name="Kamiya Y."/>
            <person name="Sato N."/>
            <person name="Nakamura Y."/>
            <person name="Tabata S."/>
            <person name="Ida S."/>
            <person name="Kurokawa K."/>
            <person name="Ohta H."/>
        </authorList>
    </citation>
    <scope>NUCLEOTIDE SEQUENCE [LARGE SCALE GENOMIC DNA]</scope>
    <source>
        <strain evidence="2 3">NIES-2285</strain>
    </source>
</reference>